<reference evidence="3" key="1">
    <citation type="journal article" date="2007" name="Proc. Natl. Acad. Sci. U.S.A.">
        <title>Genome sequencing reveals complex secondary metabolome in the marine actinomycete Salinispora tropica.</title>
        <authorList>
            <person name="Udwary D.W."/>
            <person name="Zeigler L."/>
            <person name="Asolkar R.N."/>
            <person name="Singan V."/>
            <person name="Lapidus A."/>
            <person name="Fenical W."/>
            <person name="Jensen P.R."/>
            <person name="Moore B.S."/>
        </authorList>
    </citation>
    <scope>NUCLEOTIDE SEQUENCE [LARGE SCALE GENOMIC DNA]</scope>
    <source>
        <strain evidence="3">ATCC BAA-916 / DSM 44818 / CNB-440</strain>
    </source>
</reference>
<keyword evidence="1" id="KW-0472">Membrane</keyword>
<keyword evidence="1" id="KW-1133">Transmembrane helix</keyword>
<proteinExistence type="predicted"/>
<evidence type="ECO:0000313" key="3">
    <source>
        <dbReference type="Proteomes" id="UP000000235"/>
    </source>
</evidence>
<accession>A4XBX6</accession>
<keyword evidence="1" id="KW-0812">Transmembrane</keyword>
<dbReference type="Proteomes" id="UP000000235">
    <property type="component" value="Chromosome"/>
</dbReference>
<dbReference type="HOGENOM" id="CLU_093849_0_0_11"/>
<evidence type="ECO:0000313" key="2">
    <source>
        <dbReference type="EMBL" id="ABP56433.1"/>
    </source>
</evidence>
<dbReference type="AlphaFoldDB" id="A4XBX6"/>
<protein>
    <submittedName>
        <fullName evidence="2">Uncharacterized protein</fullName>
    </submittedName>
</protein>
<keyword evidence="3" id="KW-1185">Reference proteome</keyword>
<feature type="transmembrane region" description="Helical" evidence="1">
    <location>
        <begin position="103"/>
        <end position="123"/>
    </location>
</feature>
<name>A4XBX6_SALTO</name>
<sequence>MGSAAAACSAAMARASAVARASSWARAAFRDQAAAVACRWCGVTGRPSRRAMVRVWVAGRARGRGCAARRWCCRRAAFDSADMISSWTVNLDEAEVRAGVRRWVIGGAIVIVVGLVGALVLQLRGTTRFDDRAYSGSSWGKTPDEVFVDFDLVLPECTEGRMRYWAGSLQLYMKITAPSDCVDQFIEVNRLKSSETALSGPVDLINSANRAAEFGWQSSADRKYTRHSRGENWKNNVWTHAFVDDGTTERSLYLHAWHQ</sequence>
<gene>
    <name evidence="2" type="ordered locus">Strop_4003</name>
</gene>
<organism evidence="2 3">
    <name type="scientific">Salinispora tropica (strain ATCC BAA-916 / DSM 44818 / JCM 13857 / NBRC 105044 / CNB-440)</name>
    <dbReference type="NCBI Taxonomy" id="369723"/>
    <lineage>
        <taxon>Bacteria</taxon>
        <taxon>Bacillati</taxon>
        <taxon>Actinomycetota</taxon>
        <taxon>Actinomycetes</taxon>
        <taxon>Micromonosporales</taxon>
        <taxon>Micromonosporaceae</taxon>
        <taxon>Salinispora</taxon>
    </lineage>
</organism>
<evidence type="ECO:0000256" key="1">
    <source>
        <dbReference type="SAM" id="Phobius"/>
    </source>
</evidence>
<dbReference type="EMBL" id="CP000667">
    <property type="protein sequence ID" value="ABP56433.1"/>
    <property type="molecule type" value="Genomic_DNA"/>
</dbReference>
<dbReference type="KEGG" id="stp:Strop_4003"/>